<dbReference type="FunFam" id="3.40.50.1820:FF:000057">
    <property type="entry name" value="Lipase"/>
    <property type="match status" value="1"/>
</dbReference>
<evidence type="ECO:0000256" key="2">
    <source>
        <dbReference type="ARBA" id="ARBA00022729"/>
    </source>
</evidence>
<dbReference type="EMBL" id="HBUF01409203">
    <property type="protein sequence ID" value="CAG6738697.1"/>
    <property type="molecule type" value="Transcribed_RNA"/>
</dbReference>
<comment type="similarity">
    <text evidence="1 7">Belongs to the AB hydrolase superfamily. Lipase family.</text>
</comment>
<feature type="domain" description="Partial AB-hydrolase lipase" evidence="11">
    <location>
        <begin position="56"/>
        <end position="109"/>
    </location>
</feature>
<feature type="active site" description="Charge relay system" evidence="8">
    <location>
        <position position="351"/>
    </location>
</feature>
<keyword evidence="5" id="KW-0443">Lipid metabolism</keyword>
<sequence>MSLILLSLVMFLLEFVSSAQYPLINKNNYMYLAPEGNSNKVDISNPWRFNFIDTTGLIKHWGYEGEEHSVTTEDGYIISIYHIVPKQNNSPPVLIMHGLLANSESFLARGEKDLPILLTEAGYDVWVGNFRGNNNGKRHVNMTSDNEDFWKFSFHELGIYDLPAFVDYILDRSSFSKMTIIAHSLANAATLVMTSTKPEYNDKINLFVGLAPYVFAVNFPPGPLAEPLLRSAVRYCNRVRKFEIFETRSINPLVRICDIIPLPCAFIYLLLLGITDIKYDLSFVSVISGFFPAGTSIFNIIHAVALYRLGRFCQFDHGRNENLIRYNSEEPPDYNLTRVTIPVVLFSGGRDLLLDPRDLKRLEKSLVNLIGSYRINSYNHFDLVIAHDTKEMMYDHIVEIIGQNQEPPLVNGLSTKRTPRSPG</sequence>
<dbReference type="Pfam" id="PF04083">
    <property type="entry name" value="Abhydro_lipase"/>
    <property type="match status" value="1"/>
</dbReference>
<reference evidence="12" key="1">
    <citation type="submission" date="2021-05" db="EMBL/GenBank/DDBJ databases">
        <authorList>
            <person name="Alioto T."/>
            <person name="Alioto T."/>
            <person name="Gomez Garrido J."/>
        </authorList>
    </citation>
    <scope>NUCLEOTIDE SEQUENCE</scope>
</reference>
<feature type="active site" description="Charge relay system" evidence="8">
    <location>
        <position position="380"/>
    </location>
</feature>
<accession>A0A8D8Z2Q9</accession>
<keyword evidence="2 10" id="KW-0732">Signal</keyword>
<keyword evidence="6" id="KW-0325">Glycoprotein</keyword>
<dbReference type="InterPro" id="IPR025483">
    <property type="entry name" value="Lipase_euk"/>
</dbReference>
<feature type="transmembrane region" description="Helical" evidence="9">
    <location>
        <begin position="253"/>
        <end position="271"/>
    </location>
</feature>
<name>A0A8D8Z2Q9_9HEMI</name>
<evidence type="ECO:0000259" key="11">
    <source>
        <dbReference type="Pfam" id="PF04083"/>
    </source>
</evidence>
<dbReference type="EMBL" id="HBUF01230752">
    <property type="protein sequence ID" value="CAG6673230.1"/>
    <property type="molecule type" value="Transcribed_RNA"/>
</dbReference>
<evidence type="ECO:0000256" key="1">
    <source>
        <dbReference type="ARBA" id="ARBA00010701"/>
    </source>
</evidence>
<dbReference type="PANTHER" id="PTHR11005">
    <property type="entry name" value="LYSOSOMAL ACID LIPASE-RELATED"/>
    <property type="match status" value="1"/>
</dbReference>
<dbReference type="SUPFAM" id="SSF53474">
    <property type="entry name" value="alpha/beta-Hydrolases"/>
    <property type="match status" value="1"/>
</dbReference>
<dbReference type="InterPro" id="IPR006693">
    <property type="entry name" value="AB_hydrolase_lipase"/>
</dbReference>
<feature type="chain" id="PRO_5033955783" description="Lipase" evidence="10">
    <location>
        <begin position="19"/>
        <end position="423"/>
    </location>
</feature>
<feature type="signal peptide" evidence="10">
    <location>
        <begin position="1"/>
        <end position="18"/>
    </location>
</feature>
<feature type="active site" description="Nucleophile" evidence="8">
    <location>
        <position position="184"/>
    </location>
</feature>
<evidence type="ECO:0000256" key="9">
    <source>
        <dbReference type="SAM" id="Phobius"/>
    </source>
</evidence>
<keyword evidence="9" id="KW-1133">Transmembrane helix</keyword>
<keyword evidence="9" id="KW-0812">Transmembrane</keyword>
<evidence type="ECO:0000256" key="10">
    <source>
        <dbReference type="SAM" id="SignalP"/>
    </source>
</evidence>
<keyword evidence="3 7" id="KW-0378">Hydrolase</keyword>
<organism evidence="12">
    <name type="scientific">Cacopsylla melanoneura</name>
    <dbReference type="NCBI Taxonomy" id="428564"/>
    <lineage>
        <taxon>Eukaryota</taxon>
        <taxon>Metazoa</taxon>
        <taxon>Ecdysozoa</taxon>
        <taxon>Arthropoda</taxon>
        <taxon>Hexapoda</taxon>
        <taxon>Insecta</taxon>
        <taxon>Pterygota</taxon>
        <taxon>Neoptera</taxon>
        <taxon>Paraneoptera</taxon>
        <taxon>Hemiptera</taxon>
        <taxon>Sternorrhyncha</taxon>
        <taxon>Psylloidea</taxon>
        <taxon>Psyllidae</taxon>
        <taxon>Psyllinae</taxon>
        <taxon>Cacopsylla</taxon>
    </lineage>
</organism>
<dbReference type="InterPro" id="IPR029058">
    <property type="entry name" value="AB_hydrolase_fold"/>
</dbReference>
<evidence type="ECO:0000256" key="5">
    <source>
        <dbReference type="ARBA" id="ARBA00023098"/>
    </source>
</evidence>
<dbReference type="AlphaFoldDB" id="A0A8D8Z2Q9"/>
<keyword evidence="9" id="KW-0472">Membrane</keyword>
<evidence type="ECO:0000256" key="6">
    <source>
        <dbReference type="ARBA" id="ARBA00023180"/>
    </source>
</evidence>
<proteinExistence type="inferred from homology"/>
<evidence type="ECO:0000256" key="4">
    <source>
        <dbReference type="ARBA" id="ARBA00022963"/>
    </source>
</evidence>
<dbReference type="Gene3D" id="3.40.50.1820">
    <property type="entry name" value="alpha/beta hydrolase"/>
    <property type="match status" value="1"/>
</dbReference>
<evidence type="ECO:0000256" key="7">
    <source>
        <dbReference type="PIRNR" id="PIRNR000862"/>
    </source>
</evidence>
<protein>
    <recommendedName>
        <fullName evidence="7">Lipase</fullName>
    </recommendedName>
</protein>
<feature type="transmembrane region" description="Helical" evidence="9">
    <location>
        <begin position="283"/>
        <end position="307"/>
    </location>
</feature>
<dbReference type="GO" id="GO:0016042">
    <property type="term" value="P:lipid catabolic process"/>
    <property type="evidence" value="ECO:0007669"/>
    <property type="project" value="UniProtKB-KW"/>
</dbReference>
<dbReference type="GO" id="GO:0016788">
    <property type="term" value="F:hydrolase activity, acting on ester bonds"/>
    <property type="evidence" value="ECO:0007669"/>
    <property type="project" value="InterPro"/>
</dbReference>
<dbReference type="PIRSF" id="PIRSF000862">
    <property type="entry name" value="Steryl_ester_lip"/>
    <property type="match status" value="1"/>
</dbReference>
<evidence type="ECO:0000256" key="3">
    <source>
        <dbReference type="ARBA" id="ARBA00022801"/>
    </source>
</evidence>
<evidence type="ECO:0000313" key="12">
    <source>
        <dbReference type="EMBL" id="CAG6738697.1"/>
    </source>
</evidence>
<evidence type="ECO:0000256" key="8">
    <source>
        <dbReference type="PIRSR" id="PIRSR000862-1"/>
    </source>
</evidence>
<keyword evidence="4 7" id="KW-0442">Lipid degradation</keyword>